<accession>A0ABX5YUS4</accession>
<feature type="signal peptide" evidence="1">
    <location>
        <begin position="1"/>
        <end position="19"/>
    </location>
</feature>
<evidence type="ECO:0000256" key="1">
    <source>
        <dbReference type="SAM" id="SignalP"/>
    </source>
</evidence>
<sequence>MTKLTFILFAFCSLLGPTARTTVADAGSETRFLQNGVTAHRGNSGAHPENTMPAFRSGVAVGADWIELDIFLTKDGQLVVTHDKTTQRVGDKNLDVANSTFEELKTVDVATDFRKRHQLSKEECPPQEMPLLEEVLKMIKQQHKTRVSIQPKADCVKESVALVKRLNMEPWVGFNDGNLNYMSQVKQLAPTIPVFWDRGADTDLDADIKIAKQRGFEALVLNYKGITPEKVQKIKAAGLEPGAWTVNDPALMQKLLQQGIERIYTDDPSLLLQLKPHHSD</sequence>
<dbReference type="InterPro" id="IPR030395">
    <property type="entry name" value="GP_PDE_dom"/>
</dbReference>
<organism evidence="3 4">
    <name type="scientific">Gimesia maris</name>
    <dbReference type="NCBI Taxonomy" id="122"/>
    <lineage>
        <taxon>Bacteria</taxon>
        <taxon>Pseudomonadati</taxon>
        <taxon>Planctomycetota</taxon>
        <taxon>Planctomycetia</taxon>
        <taxon>Planctomycetales</taxon>
        <taxon>Planctomycetaceae</taxon>
        <taxon>Gimesia</taxon>
    </lineage>
</organism>
<proteinExistence type="predicted"/>
<evidence type="ECO:0000313" key="4">
    <source>
        <dbReference type="Proteomes" id="UP000322887"/>
    </source>
</evidence>
<keyword evidence="3" id="KW-0378">Hydrolase</keyword>
<name>A0ABX5YUS4_9PLAN</name>
<dbReference type="InterPro" id="IPR017946">
    <property type="entry name" value="PLC-like_Pdiesterase_TIM-brl"/>
</dbReference>
<evidence type="ECO:0000259" key="2">
    <source>
        <dbReference type="PROSITE" id="PS51704"/>
    </source>
</evidence>
<dbReference type="GeneID" id="98649708"/>
<dbReference type="Pfam" id="PF03009">
    <property type="entry name" value="GDPD"/>
    <property type="match status" value="1"/>
</dbReference>
<feature type="chain" id="PRO_5046365635" evidence="1">
    <location>
        <begin position="20"/>
        <end position="280"/>
    </location>
</feature>
<keyword evidence="1" id="KW-0732">Signal</keyword>
<evidence type="ECO:0000313" key="3">
    <source>
        <dbReference type="EMBL" id="QEG19370.1"/>
    </source>
</evidence>
<reference evidence="3 4" key="1">
    <citation type="submission" date="2019-08" db="EMBL/GenBank/DDBJ databases">
        <title>Deep-cultivation of Planctomycetes and their phenomic and genomic characterization uncovers novel biology.</title>
        <authorList>
            <person name="Wiegand S."/>
            <person name="Jogler M."/>
            <person name="Boedeker C."/>
            <person name="Pinto D."/>
            <person name="Vollmers J."/>
            <person name="Rivas-Marin E."/>
            <person name="Kohn T."/>
            <person name="Peeters S.H."/>
            <person name="Heuer A."/>
            <person name="Rast P."/>
            <person name="Oberbeckmann S."/>
            <person name="Bunk B."/>
            <person name="Jeske O."/>
            <person name="Meyerdierks A."/>
            <person name="Storesund J.E."/>
            <person name="Kallscheuer N."/>
            <person name="Luecker S."/>
            <person name="Lage O.M."/>
            <person name="Pohl T."/>
            <person name="Merkel B.J."/>
            <person name="Hornburger P."/>
            <person name="Mueller R.-W."/>
            <person name="Bruemmer F."/>
            <person name="Labrenz M."/>
            <person name="Spormann A.M."/>
            <person name="Op den Camp H."/>
            <person name="Overmann J."/>
            <person name="Amann R."/>
            <person name="Jetten M.S.M."/>
            <person name="Mascher T."/>
            <person name="Medema M.H."/>
            <person name="Devos D.P."/>
            <person name="Kaster A.-K."/>
            <person name="Ovreas L."/>
            <person name="Rohde M."/>
            <person name="Galperin M.Y."/>
            <person name="Jogler C."/>
        </authorList>
    </citation>
    <scope>NUCLEOTIDE SEQUENCE [LARGE SCALE GENOMIC DNA]</scope>
    <source>
        <strain evidence="3 4">DSM 8797</strain>
    </source>
</reference>
<dbReference type="PROSITE" id="PS51704">
    <property type="entry name" value="GP_PDE"/>
    <property type="match status" value="1"/>
</dbReference>
<protein>
    <submittedName>
        <fullName evidence="3">Glycerophosphoryl diester phosphodiesterase</fullName>
        <ecNumber evidence="3">3.1.4.46</ecNumber>
    </submittedName>
</protein>
<dbReference type="GO" id="GO:0008889">
    <property type="term" value="F:glycerophosphodiester phosphodiesterase activity"/>
    <property type="evidence" value="ECO:0007669"/>
    <property type="project" value="UniProtKB-EC"/>
</dbReference>
<gene>
    <name evidence="3" type="primary">ugpQ_3</name>
    <name evidence="3" type="ORF">GmarT_52690</name>
</gene>
<dbReference type="PANTHER" id="PTHR46211:SF1">
    <property type="entry name" value="GLYCEROPHOSPHODIESTER PHOSPHODIESTERASE, CYTOPLASMIC"/>
    <property type="match status" value="1"/>
</dbReference>
<feature type="domain" description="GP-PDE" evidence="2">
    <location>
        <begin position="35"/>
        <end position="275"/>
    </location>
</feature>
<dbReference type="SUPFAM" id="SSF51695">
    <property type="entry name" value="PLC-like phosphodiesterases"/>
    <property type="match status" value="1"/>
</dbReference>
<dbReference type="Gene3D" id="3.20.20.190">
    <property type="entry name" value="Phosphatidylinositol (PI) phosphodiesterase"/>
    <property type="match status" value="1"/>
</dbReference>
<keyword evidence="4" id="KW-1185">Reference proteome</keyword>
<dbReference type="EMBL" id="CP042910">
    <property type="protein sequence ID" value="QEG19370.1"/>
    <property type="molecule type" value="Genomic_DNA"/>
</dbReference>
<dbReference type="RefSeq" id="WP_002647188.1">
    <property type="nucleotide sequence ID" value="NZ_CP042910.1"/>
</dbReference>
<dbReference type="EC" id="3.1.4.46" evidence="3"/>
<dbReference type="Proteomes" id="UP000322887">
    <property type="component" value="Chromosome"/>
</dbReference>
<dbReference type="PANTHER" id="PTHR46211">
    <property type="entry name" value="GLYCEROPHOSPHORYL DIESTER PHOSPHODIESTERASE"/>
    <property type="match status" value="1"/>
</dbReference>